<dbReference type="InterPro" id="IPR008687">
    <property type="entry name" value="MobC"/>
</dbReference>
<name>A0ABW5U8Q0_9RHOB</name>
<dbReference type="RefSeq" id="WP_386376140.1">
    <property type="nucleotide sequence ID" value="NZ_JBHUMP010000047.1"/>
</dbReference>
<feature type="domain" description="Bacterial mobilisation" evidence="1">
    <location>
        <begin position="40"/>
        <end position="81"/>
    </location>
</feature>
<comment type="caution">
    <text evidence="2">The sequence shown here is derived from an EMBL/GenBank/DDBJ whole genome shotgun (WGS) entry which is preliminary data.</text>
</comment>
<evidence type="ECO:0000313" key="2">
    <source>
        <dbReference type="EMBL" id="MFD2741713.1"/>
    </source>
</evidence>
<dbReference type="Pfam" id="PF05713">
    <property type="entry name" value="MobC"/>
    <property type="match status" value="1"/>
</dbReference>
<proteinExistence type="predicted"/>
<evidence type="ECO:0000259" key="1">
    <source>
        <dbReference type="Pfam" id="PF05713"/>
    </source>
</evidence>
<dbReference type="EMBL" id="JBHUMP010000047">
    <property type="protein sequence ID" value="MFD2741713.1"/>
    <property type="molecule type" value="Genomic_DNA"/>
</dbReference>
<keyword evidence="3" id="KW-1185">Reference proteome</keyword>
<gene>
    <name evidence="2" type="primary">mobC</name>
    <name evidence="2" type="ORF">ACFSUD_19330</name>
</gene>
<accession>A0ABW5U8Q0</accession>
<sequence length="91" mass="9860">MERSDAAGFPDHQAYLSAFISGDIELNSALKTDIIRSLGQLGKVGSNLNQIARAINGGRLTTLEPKDLEILEQALAAVEKIGEEIRQALRK</sequence>
<organism evidence="2 3">
    <name type="scientific">Sulfitobacter aestuarii</name>
    <dbReference type="NCBI Taxonomy" id="2161676"/>
    <lineage>
        <taxon>Bacteria</taxon>
        <taxon>Pseudomonadati</taxon>
        <taxon>Pseudomonadota</taxon>
        <taxon>Alphaproteobacteria</taxon>
        <taxon>Rhodobacterales</taxon>
        <taxon>Roseobacteraceae</taxon>
        <taxon>Sulfitobacter</taxon>
    </lineage>
</organism>
<dbReference type="Proteomes" id="UP001597474">
    <property type="component" value="Unassembled WGS sequence"/>
</dbReference>
<reference evidence="3" key="1">
    <citation type="journal article" date="2019" name="Int. J. Syst. Evol. Microbiol.">
        <title>The Global Catalogue of Microorganisms (GCM) 10K type strain sequencing project: providing services to taxonomists for standard genome sequencing and annotation.</title>
        <authorList>
            <consortium name="The Broad Institute Genomics Platform"/>
            <consortium name="The Broad Institute Genome Sequencing Center for Infectious Disease"/>
            <person name="Wu L."/>
            <person name="Ma J."/>
        </authorList>
    </citation>
    <scope>NUCLEOTIDE SEQUENCE [LARGE SCALE GENOMIC DNA]</scope>
    <source>
        <strain evidence="3">TISTR 2562</strain>
    </source>
</reference>
<protein>
    <submittedName>
        <fullName evidence="2">Plasmid mobilization relaxosome protein MobC</fullName>
    </submittedName>
</protein>
<evidence type="ECO:0000313" key="3">
    <source>
        <dbReference type="Proteomes" id="UP001597474"/>
    </source>
</evidence>